<keyword evidence="2" id="KW-1003">Cell membrane</keyword>
<comment type="subcellular location">
    <subcellularLocation>
        <location evidence="1">Cell inner membrane</location>
        <topology evidence="1">Multi-pass membrane protein</topology>
    </subcellularLocation>
</comment>
<evidence type="ECO:0000256" key="1">
    <source>
        <dbReference type="ARBA" id="ARBA00004429"/>
    </source>
</evidence>
<dbReference type="NCBIfam" id="TIGR00786">
    <property type="entry name" value="dctM"/>
    <property type="match status" value="1"/>
</dbReference>
<feature type="transmembrane region" description="Helical" evidence="7">
    <location>
        <begin position="284"/>
        <end position="307"/>
    </location>
</feature>
<evidence type="ECO:0000313" key="10">
    <source>
        <dbReference type="Proteomes" id="UP001519290"/>
    </source>
</evidence>
<feature type="transmembrane region" description="Helical" evidence="7">
    <location>
        <begin position="346"/>
        <end position="365"/>
    </location>
</feature>
<sequence length="442" mass="45631">MDPAVLAGIILIIGVLVLIAIGAPVAIAIGLPSVVALIAVIGIEPAVFVSAQRMFTGANSFALLAIPFFVLAGQLMNSGGVAGRLIDAAKVLVGRMPGSLAQTNVVANAMFGSVSGAAVASAAAVGGILERRQRKEGYDPAFAAAVNVASAPSGMLIPPSNTLIVYSLVSSTSVATLFAAGYGPGLVWMLACIAMVWVAAKRRPELVGKDAGGAQTGLTPALAVRTLLRAVPAVFMMVIVIGGLVAGFFTATESAVIAVVYSLVLGLIYRELTVKKLPAVILSATRTTAVVLLLIAVSSVLGWVLAYATIPQFIAQALLGVSSSPVVVLLMMMLALLVVGMFMDPTPAILIFTPIFLPVALELGVDPIHFGLMITFNLCLGTITPPVGVILFVGARVGRMKVEPVIRQLLPFYLPLVIGLLLIVFVPQISMFIPNLLGMSGE</sequence>
<feature type="transmembrane region" description="Helical" evidence="7">
    <location>
        <begin position="177"/>
        <end position="200"/>
    </location>
</feature>
<feature type="transmembrane region" description="Helical" evidence="7">
    <location>
        <begin position="313"/>
        <end position="339"/>
    </location>
</feature>
<dbReference type="RefSeq" id="WP_209901332.1">
    <property type="nucleotide sequence ID" value="NZ_BAAAJW010000010.1"/>
</dbReference>
<feature type="transmembrane region" description="Helical" evidence="7">
    <location>
        <begin position="227"/>
        <end position="249"/>
    </location>
</feature>
<evidence type="ECO:0000256" key="7">
    <source>
        <dbReference type="SAM" id="Phobius"/>
    </source>
</evidence>
<proteinExistence type="predicted"/>
<dbReference type="PANTHER" id="PTHR33362">
    <property type="entry name" value="SIALIC ACID TRAP TRANSPORTER PERMEASE PROTEIN SIAT-RELATED"/>
    <property type="match status" value="1"/>
</dbReference>
<accession>A0ABS4X0U2</accession>
<feature type="transmembrane region" description="Helical" evidence="7">
    <location>
        <begin position="371"/>
        <end position="397"/>
    </location>
</feature>
<name>A0ABS4X0U2_9MICO</name>
<dbReference type="PANTHER" id="PTHR33362:SF2">
    <property type="entry name" value="TRAP TRANSPORTER LARGE PERMEASE PROTEIN"/>
    <property type="match status" value="1"/>
</dbReference>
<dbReference type="PIRSF" id="PIRSF006066">
    <property type="entry name" value="HI0050"/>
    <property type="match status" value="1"/>
</dbReference>
<reference evidence="9 10" key="1">
    <citation type="submission" date="2021-03" db="EMBL/GenBank/DDBJ databases">
        <title>Sequencing the genomes of 1000 actinobacteria strains.</title>
        <authorList>
            <person name="Klenk H.-P."/>
        </authorList>
    </citation>
    <scope>NUCLEOTIDE SEQUENCE [LARGE SCALE GENOMIC DNA]</scope>
    <source>
        <strain evidence="9 10">DSM 14566</strain>
    </source>
</reference>
<evidence type="ECO:0000256" key="2">
    <source>
        <dbReference type="ARBA" id="ARBA00022475"/>
    </source>
</evidence>
<feature type="transmembrane region" description="Helical" evidence="7">
    <location>
        <begin position="409"/>
        <end position="433"/>
    </location>
</feature>
<feature type="transmembrane region" description="Helical" evidence="7">
    <location>
        <begin position="141"/>
        <end position="157"/>
    </location>
</feature>
<dbReference type="Pfam" id="PF06808">
    <property type="entry name" value="DctM"/>
    <property type="match status" value="1"/>
</dbReference>
<feature type="transmembrane region" description="Helical" evidence="7">
    <location>
        <begin position="106"/>
        <end position="129"/>
    </location>
</feature>
<evidence type="ECO:0000256" key="6">
    <source>
        <dbReference type="ARBA" id="ARBA00023136"/>
    </source>
</evidence>
<evidence type="ECO:0000259" key="8">
    <source>
        <dbReference type="Pfam" id="PF06808"/>
    </source>
</evidence>
<gene>
    <name evidence="9" type="ORF">JOF43_001805</name>
</gene>
<keyword evidence="6 7" id="KW-0472">Membrane</keyword>
<keyword evidence="10" id="KW-1185">Reference proteome</keyword>
<evidence type="ECO:0000313" key="9">
    <source>
        <dbReference type="EMBL" id="MBP2381848.1"/>
    </source>
</evidence>
<protein>
    <submittedName>
        <fullName evidence="9">Tripartite ATP-independent transporter DctM subunit</fullName>
    </submittedName>
</protein>
<dbReference type="InterPro" id="IPR004681">
    <property type="entry name" value="TRAP_DctM"/>
</dbReference>
<dbReference type="Proteomes" id="UP001519290">
    <property type="component" value="Unassembled WGS sequence"/>
</dbReference>
<dbReference type="EMBL" id="JAGIOD010000001">
    <property type="protein sequence ID" value="MBP2381848.1"/>
    <property type="molecule type" value="Genomic_DNA"/>
</dbReference>
<evidence type="ECO:0000256" key="5">
    <source>
        <dbReference type="ARBA" id="ARBA00022989"/>
    </source>
</evidence>
<feature type="transmembrane region" description="Helical" evidence="7">
    <location>
        <begin position="5"/>
        <end position="23"/>
    </location>
</feature>
<keyword evidence="3" id="KW-0997">Cell inner membrane</keyword>
<feature type="transmembrane region" description="Helical" evidence="7">
    <location>
        <begin position="255"/>
        <end position="272"/>
    </location>
</feature>
<keyword evidence="5 7" id="KW-1133">Transmembrane helix</keyword>
<dbReference type="InterPro" id="IPR010656">
    <property type="entry name" value="DctM"/>
</dbReference>
<evidence type="ECO:0000256" key="3">
    <source>
        <dbReference type="ARBA" id="ARBA00022519"/>
    </source>
</evidence>
<organism evidence="9 10">
    <name type="scientific">Brachybacterium sacelli</name>
    <dbReference type="NCBI Taxonomy" id="173364"/>
    <lineage>
        <taxon>Bacteria</taxon>
        <taxon>Bacillati</taxon>
        <taxon>Actinomycetota</taxon>
        <taxon>Actinomycetes</taxon>
        <taxon>Micrococcales</taxon>
        <taxon>Dermabacteraceae</taxon>
        <taxon>Brachybacterium</taxon>
    </lineage>
</organism>
<evidence type="ECO:0000256" key="4">
    <source>
        <dbReference type="ARBA" id="ARBA00022692"/>
    </source>
</evidence>
<comment type="caution">
    <text evidence="9">The sequence shown here is derived from an EMBL/GenBank/DDBJ whole genome shotgun (WGS) entry which is preliminary data.</text>
</comment>
<feature type="transmembrane region" description="Helical" evidence="7">
    <location>
        <begin position="29"/>
        <end position="49"/>
    </location>
</feature>
<feature type="domain" description="TRAP C4-dicarboxylate transport system permease DctM subunit" evidence="8">
    <location>
        <begin position="13"/>
        <end position="429"/>
    </location>
</feature>
<keyword evidence="4 7" id="KW-0812">Transmembrane</keyword>
<feature type="transmembrane region" description="Helical" evidence="7">
    <location>
        <begin position="61"/>
        <end position="86"/>
    </location>
</feature>